<dbReference type="OrthoDB" id="6766223at2759"/>
<keyword evidence="2" id="KW-1185">Reference proteome</keyword>
<reference evidence="1" key="1">
    <citation type="submission" date="2022-03" db="EMBL/GenBank/DDBJ databases">
        <authorList>
            <person name="Sayadi A."/>
        </authorList>
    </citation>
    <scope>NUCLEOTIDE SEQUENCE</scope>
</reference>
<sequence>MLYSTPSAREFQQYALSLSTITLKLKLRYSGTSRSLHINQQKATNEQKYSSETPKKTNDAIQIQLERQDLNKSFNELLPTPELFRLKENKAPKRKSINYKAQLVTKDLFSSRSSKCELKRKIRKQPTASSSKILVENCSDNNTPKSESWYC</sequence>
<gene>
    <name evidence="1" type="ORF">ACAOBT_LOCUS31033</name>
</gene>
<proteinExistence type="predicted"/>
<comment type="caution">
    <text evidence="1">The sequence shown here is derived from an EMBL/GenBank/DDBJ whole genome shotgun (WGS) entry which is preliminary data.</text>
</comment>
<evidence type="ECO:0000313" key="2">
    <source>
        <dbReference type="Proteomes" id="UP001152888"/>
    </source>
</evidence>
<dbReference type="Proteomes" id="UP001152888">
    <property type="component" value="Unassembled WGS sequence"/>
</dbReference>
<evidence type="ECO:0000313" key="1">
    <source>
        <dbReference type="EMBL" id="CAH2009668.1"/>
    </source>
</evidence>
<protein>
    <submittedName>
        <fullName evidence="1">Uncharacterized protein</fullName>
    </submittedName>
</protein>
<dbReference type="AlphaFoldDB" id="A0A9P0Q4A5"/>
<organism evidence="1 2">
    <name type="scientific">Acanthoscelides obtectus</name>
    <name type="common">Bean weevil</name>
    <name type="synonym">Bruchus obtectus</name>
    <dbReference type="NCBI Taxonomy" id="200917"/>
    <lineage>
        <taxon>Eukaryota</taxon>
        <taxon>Metazoa</taxon>
        <taxon>Ecdysozoa</taxon>
        <taxon>Arthropoda</taxon>
        <taxon>Hexapoda</taxon>
        <taxon>Insecta</taxon>
        <taxon>Pterygota</taxon>
        <taxon>Neoptera</taxon>
        <taxon>Endopterygota</taxon>
        <taxon>Coleoptera</taxon>
        <taxon>Polyphaga</taxon>
        <taxon>Cucujiformia</taxon>
        <taxon>Chrysomeloidea</taxon>
        <taxon>Chrysomelidae</taxon>
        <taxon>Bruchinae</taxon>
        <taxon>Bruchini</taxon>
        <taxon>Acanthoscelides</taxon>
    </lineage>
</organism>
<name>A0A9P0Q4A5_ACAOB</name>
<dbReference type="EMBL" id="CAKOFQ010007904">
    <property type="protein sequence ID" value="CAH2009668.1"/>
    <property type="molecule type" value="Genomic_DNA"/>
</dbReference>
<accession>A0A9P0Q4A5</accession>